<gene>
    <name evidence="1" type="ORF">Q8A67_014953</name>
</gene>
<accession>A0AA88PKN0</accession>
<evidence type="ECO:0000313" key="2">
    <source>
        <dbReference type="Proteomes" id="UP001187343"/>
    </source>
</evidence>
<keyword evidence="2" id="KW-1185">Reference proteome</keyword>
<dbReference type="EMBL" id="JAUYZG010000014">
    <property type="protein sequence ID" value="KAK2889578.1"/>
    <property type="molecule type" value="Genomic_DNA"/>
</dbReference>
<reference evidence="1" key="1">
    <citation type="submission" date="2023-08" db="EMBL/GenBank/DDBJ databases">
        <title>Chromosome-level Genome Assembly of mud carp (Cirrhinus molitorella).</title>
        <authorList>
            <person name="Liu H."/>
        </authorList>
    </citation>
    <scope>NUCLEOTIDE SEQUENCE</scope>
    <source>
        <strain evidence="1">Prfri</strain>
        <tissue evidence="1">Muscle</tissue>
    </source>
</reference>
<dbReference type="Proteomes" id="UP001187343">
    <property type="component" value="Unassembled WGS sequence"/>
</dbReference>
<organism evidence="1 2">
    <name type="scientific">Cirrhinus molitorella</name>
    <name type="common">mud carp</name>
    <dbReference type="NCBI Taxonomy" id="172907"/>
    <lineage>
        <taxon>Eukaryota</taxon>
        <taxon>Metazoa</taxon>
        <taxon>Chordata</taxon>
        <taxon>Craniata</taxon>
        <taxon>Vertebrata</taxon>
        <taxon>Euteleostomi</taxon>
        <taxon>Actinopterygii</taxon>
        <taxon>Neopterygii</taxon>
        <taxon>Teleostei</taxon>
        <taxon>Ostariophysi</taxon>
        <taxon>Cypriniformes</taxon>
        <taxon>Cyprinidae</taxon>
        <taxon>Labeoninae</taxon>
        <taxon>Labeonini</taxon>
        <taxon>Cirrhinus</taxon>
    </lineage>
</organism>
<proteinExistence type="predicted"/>
<comment type="caution">
    <text evidence="1">The sequence shown here is derived from an EMBL/GenBank/DDBJ whole genome shotgun (WGS) entry which is preliminary data.</text>
</comment>
<dbReference type="AlphaFoldDB" id="A0AA88PKN0"/>
<name>A0AA88PKN0_9TELE</name>
<evidence type="ECO:0000313" key="1">
    <source>
        <dbReference type="EMBL" id="KAK2889578.1"/>
    </source>
</evidence>
<sequence>MDLFRGLESAWEKWGQIKVLTSGRGIQAICHCKVKYLHPVSKLILFLSPGTIWIQTLICPSVEWAPER</sequence>
<protein>
    <submittedName>
        <fullName evidence="1">Uncharacterized protein</fullName>
    </submittedName>
</protein>